<keyword evidence="2" id="KW-1185">Reference proteome</keyword>
<gene>
    <name evidence="1" type="ORF">MJG53_013140</name>
</gene>
<accession>A0ACB9UI11</accession>
<dbReference type="Proteomes" id="UP001057279">
    <property type="component" value="Linkage Group LG16"/>
</dbReference>
<name>A0ACB9UI11_9CETA</name>
<comment type="caution">
    <text evidence="1">The sequence shown here is derived from an EMBL/GenBank/DDBJ whole genome shotgun (WGS) entry which is preliminary data.</text>
</comment>
<proteinExistence type="predicted"/>
<evidence type="ECO:0000313" key="2">
    <source>
        <dbReference type="Proteomes" id="UP001057279"/>
    </source>
</evidence>
<protein>
    <submittedName>
        <fullName evidence="1">Uncharacterized protein</fullName>
    </submittedName>
</protein>
<dbReference type="EMBL" id="CM043041">
    <property type="protein sequence ID" value="KAI4571034.1"/>
    <property type="molecule type" value="Genomic_DNA"/>
</dbReference>
<reference evidence="1" key="1">
    <citation type="submission" date="2022-03" db="EMBL/GenBank/DDBJ databases">
        <title>Genomic analyses of argali, domestic sheep and their hybrids provide insights into chromosomal evolution, heterosis and genetic basis of agronomic traits.</title>
        <authorList>
            <person name="Li M."/>
        </authorList>
    </citation>
    <scope>NUCLEOTIDE SEQUENCE</scope>
    <source>
        <strain evidence="1">F1 hybrid</strain>
    </source>
</reference>
<sequence length="581" mass="63757">MSFALYREGEAAPLQYRDSEQPWADFPLLGARAPGTYTCYYHTPSAPYVLSARSEPLVVRADGYLRKPSLQAHRSGAVTEGQEVTLQCQRPATELGPVMFALLKAGSAAPVQVRPSAGRETDFSLLSVSAGDSGNYSCVYYQARAPFLASQASPRLEIRVAGILELPDSPLKLTANMIKDTLDVLSMFFHKDALRTTSQAALKITYLTQMGIGSLVNVILFFHSISPVLIGQSQRPTDMIHTHMAVANLLVLLSPGIAHTMAASFPRKPLSGLGCKFVYYIQRVARNTALCSTCVLSTYQSFTLTPRRAEWVVLRGRAPKVIGPSCCTCWMLSFIMHIIAPLKITGPPNMHNYTDTKDKWFCSSSPDEIGTSYLWSVSDAVFIGLMVWSSGSMVLLLLRHRQRVGNGALADVTLFFCSVSPALLGHKRRPLQTTVAHMAVANSWVLLSAGPPHTMAAFVSRKPLSSLGCKFVYYIQRVARSTALCSPCILSTYQAFTLTPRRAEWAMLRGKAPRVTGPSCCTCWMLSLLMNIWIPVSISGPQDKHNYTDAQGMWFCSPSASKAGFVYLWSTSDAVFLTLMV</sequence>
<evidence type="ECO:0000313" key="1">
    <source>
        <dbReference type="EMBL" id="KAI4571034.1"/>
    </source>
</evidence>
<organism evidence="1 2">
    <name type="scientific">Ovis ammon polii x Ovis aries</name>
    <dbReference type="NCBI Taxonomy" id="2918886"/>
    <lineage>
        <taxon>Eukaryota</taxon>
        <taxon>Metazoa</taxon>
        <taxon>Chordata</taxon>
        <taxon>Craniata</taxon>
        <taxon>Vertebrata</taxon>
        <taxon>Euteleostomi</taxon>
        <taxon>Mammalia</taxon>
        <taxon>Eutheria</taxon>
        <taxon>Laurasiatheria</taxon>
        <taxon>Artiodactyla</taxon>
        <taxon>Ruminantia</taxon>
        <taxon>Pecora</taxon>
        <taxon>Bovidae</taxon>
        <taxon>Caprinae</taxon>
        <taxon>Ovis</taxon>
    </lineage>
</organism>